<feature type="domain" description="CAP-Gly" evidence="7">
    <location>
        <begin position="8"/>
        <end position="87"/>
    </location>
</feature>
<proteinExistence type="inferred from homology"/>
<evidence type="ECO:0000313" key="9">
    <source>
        <dbReference type="Proteomes" id="UP001209570"/>
    </source>
</evidence>
<dbReference type="InterPro" id="IPR029071">
    <property type="entry name" value="Ubiquitin-like_domsf"/>
</dbReference>
<evidence type="ECO:0000256" key="5">
    <source>
        <dbReference type="ARBA" id="ARBA00022737"/>
    </source>
</evidence>
<gene>
    <name evidence="8" type="ORF">P43SY_003900</name>
</gene>
<dbReference type="PROSITE" id="PS51450">
    <property type="entry name" value="LRR"/>
    <property type="match status" value="3"/>
</dbReference>
<reference evidence="8" key="1">
    <citation type="submission" date="2021-12" db="EMBL/GenBank/DDBJ databases">
        <title>Prjna785345.</title>
        <authorList>
            <person name="Rujirawat T."/>
            <person name="Krajaejun T."/>
        </authorList>
    </citation>
    <scope>NUCLEOTIDE SEQUENCE</scope>
    <source>
        <strain evidence="8">Pi057C3</strain>
    </source>
</reference>
<dbReference type="InterPro" id="IPR032675">
    <property type="entry name" value="LRR_dom_sf"/>
</dbReference>
<dbReference type="SMART" id="SM01052">
    <property type="entry name" value="CAP_GLY"/>
    <property type="match status" value="1"/>
</dbReference>
<dbReference type="InterPro" id="IPR000626">
    <property type="entry name" value="Ubiquitin-like_dom"/>
</dbReference>
<evidence type="ECO:0000256" key="3">
    <source>
        <dbReference type="ARBA" id="ARBA00022490"/>
    </source>
</evidence>
<comment type="subcellular location">
    <subcellularLocation>
        <location evidence="1">Cytoplasm</location>
    </subcellularLocation>
</comment>
<keyword evidence="6" id="KW-0143">Chaperone</keyword>
<dbReference type="Gene3D" id="3.10.20.90">
    <property type="entry name" value="Phosphatidylinositol 3-kinase Catalytic Subunit, Chain A, domain 1"/>
    <property type="match status" value="1"/>
</dbReference>
<dbReference type="SUPFAM" id="SSF52058">
    <property type="entry name" value="L domain-like"/>
    <property type="match status" value="1"/>
</dbReference>
<dbReference type="EMBL" id="JAKCXM010000074">
    <property type="protein sequence ID" value="KAJ0403803.1"/>
    <property type="molecule type" value="Genomic_DNA"/>
</dbReference>
<dbReference type="Pfam" id="PF01302">
    <property type="entry name" value="CAP_GLY"/>
    <property type="match status" value="1"/>
</dbReference>
<dbReference type="GO" id="GO:0005737">
    <property type="term" value="C:cytoplasm"/>
    <property type="evidence" value="ECO:0007669"/>
    <property type="project" value="UniProtKB-SubCell"/>
</dbReference>
<dbReference type="SMART" id="SM00365">
    <property type="entry name" value="LRR_SD22"/>
    <property type="match status" value="2"/>
</dbReference>
<dbReference type="InterPro" id="IPR000938">
    <property type="entry name" value="CAP-Gly_domain"/>
</dbReference>
<keyword evidence="5" id="KW-0677">Repeat</keyword>
<dbReference type="InterPro" id="IPR001611">
    <property type="entry name" value="Leu-rich_rpt"/>
</dbReference>
<organism evidence="8 9">
    <name type="scientific">Pythium insidiosum</name>
    <name type="common">Pythiosis disease agent</name>
    <dbReference type="NCBI Taxonomy" id="114742"/>
    <lineage>
        <taxon>Eukaryota</taxon>
        <taxon>Sar</taxon>
        <taxon>Stramenopiles</taxon>
        <taxon>Oomycota</taxon>
        <taxon>Peronosporomycetes</taxon>
        <taxon>Pythiales</taxon>
        <taxon>Pythiaceae</taxon>
        <taxon>Pythium</taxon>
    </lineage>
</organism>
<evidence type="ECO:0000256" key="2">
    <source>
        <dbReference type="ARBA" id="ARBA00006286"/>
    </source>
</evidence>
<dbReference type="SUPFAM" id="SSF74924">
    <property type="entry name" value="Cap-Gly domain"/>
    <property type="match status" value="1"/>
</dbReference>
<dbReference type="Proteomes" id="UP001209570">
    <property type="component" value="Unassembled WGS sequence"/>
</dbReference>
<evidence type="ECO:0000256" key="6">
    <source>
        <dbReference type="ARBA" id="ARBA00023186"/>
    </source>
</evidence>
<comment type="caution">
    <text evidence="8">The sequence shown here is derived from an EMBL/GenBank/DDBJ whole genome shotgun (WGS) entry which is preliminary data.</text>
</comment>
<dbReference type="InterPro" id="IPR044079">
    <property type="entry name" value="Ubl_TBCE"/>
</dbReference>
<dbReference type="AlphaFoldDB" id="A0AAD5LMQ1"/>
<dbReference type="CDD" id="cd17044">
    <property type="entry name" value="Ubl_TBCE"/>
    <property type="match status" value="1"/>
</dbReference>
<dbReference type="Pfam" id="PF14580">
    <property type="entry name" value="LRR_9"/>
    <property type="match status" value="1"/>
</dbReference>
<accession>A0AAD5LMQ1</accession>
<protein>
    <recommendedName>
        <fullName evidence="7">CAP-Gly domain-containing protein</fullName>
    </recommendedName>
</protein>
<evidence type="ECO:0000256" key="4">
    <source>
        <dbReference type="ARBA" id="ARBA00022614"/>
    </source>
</evidence>
<evidence type="ECO:0000256" key="1">
    <source>
        <dbReference type="ARBA" id="ARBA00004496"/>
    </source>
</evidence>
<dbReference type="PANTHER" id="PTHR15454">
    <property type="entry name" value="NISCHARIN RELATED"/>
    <property type="match status" value="1"/>
</dbReference>
<evidence type="ECO:0000259" key="7">
    <source>
        <dbReference type="SMART" id="SM01052"/>
    </source>
</evidence>
<dbReference type="Gene3D" id="2.30.30.190">
    <property type="entry name" value="CAP Gly-rich-like domain"/>
    <property type="match status" value="1"/>
</dbReference>
<evidence type="ECO:0000313" key="8">
    <source>
        <dbReference type="EMBL" id="KAJ0403803.1"/>
    </source>
</evidence>
<comment type="similarity">
    <text evidence="2">Belongs to the TBCE family.</text>
</comment>
<keyword evidence="4" id="KW-0433">Leucine-rich repeat</keyword>
<name>A0AAD5LMQ1_PYTIN</name>
<keyword evidence="3" id="KW-0963">Cytoplasm</keyword>
<dbReference type="SUPFAM" id="SSF54236">
    <property type="entry name" value="Ubiquitin-like"/>
    <property type="match status" value="1"/>
</dbReference>
<dbReference type="Pfam" id="PF14560">
    <property type="entry name" value="Ubiquitin_2"/>
    <property type="match status" value="1"/>
</dbReference>
<dbReference type="InterPro" id="IPR036859">
    <property type="entry name" value="CAP-Gly_dom_sf"/>
</dbReference>
<sequence length="577" mass="62127">MLNMMLAVGARIEDERGSRGTIRYVGPVATSKEPTAVYYGVEWDDWGRGLNDGSVTLATGERVVYFDGPAPSAQQFKCSFLKASKVHALERATLAQRLRERYSDAAPDAAVATLGGRLQRDVVITGQVGTTLGSQKPIELVGVEKLRRRQTLATIEKISLASCQIAALGVETRGQLGALVPQITELDLSGNLLDSWAMVLELLEELPLLDTLILSGNRLRYDVSAAIVERRVPQLKRLVLNQTLMDWATLTTLLGRHFPSLQELYVAGNGIRDADLETADFSAGVDGLSHDWLASLEVIDLSDNALRSWRGLQTLLGSFTCNLKQLVLNNNRISTLSAASDHAAAPASFQALTTLSLNDNLIDSWTSIDALNGMPSLAALRLLRNPLTAQLGAGEARMIIVARAAYLKVFNASAVGIKERSDAEQMYLKRILYELAAVGDAAVVQRTAILASHPRYHALCELYPDMVASITAALSGGGSGGAPGGPSTLGSTLIQVKIVPMSMNATTFDPLVKKMPQTMKVSQLKTLIEKKFGVPSRDQLLSFRADAKSMPLPLDGDDGDLGYFGLQDGVEILVNDA</sequence>
<dbReference type="Gene3D" id="3.80.10.10">
    <property type="entry name" value="Ribonuclease Inhibitor"/>
    <property type="match status" value="2"/>
</dbReference>
<keyword evidence="9" id="KW-1185">Reference proteome</keyword>